<feature type="transmembrane region" description="Helical" evidence="1">
    <location>
        <begin position="58"/>
        <end position="79"/>
    </location>
</feature>
<reference evidence="2" key="1">
    <citation type="submission" date="2016-09" db="EMBL/GenBank/DDBJ databases">
        <title>Genome-wide Diversity of Wild Populations of Erinnyis ello granulovirus (ErelGV).</title>
        <authorList>
            <person name="Brito A.F."/>
            <person name="Melo F.L."/>
            <person name="Ardisson-Araujo D.M.P."/>
            <person name="Sihler W."/>
            <person name="Souza M.L."/>
            <person name="Ribeiro B.M."/>
        </authorList>
    </citation>
    <scope>NUCLEOTIDE SEQUENCE</scope>
    <source>
        <strain evidence="2">ErelGV-AC</strain>
        <strain evidence="3">ErelGV-PA</strain>
    </source>
</reference>
<evidence type="ECO:0000256" key="1">
    <source>
        <dbReference type="SAM" id="Phobius"/>
    </source>
</evidence>
<protein>
    <submittedName>
        <fullName evidence="2">Uncharacterized protein</fullName>
    </submittedName>
</protein>
<evidence type="ECO:0000313" key="3">
    <source>
        <dbReference type="EMBL" id="ARX72038.1"/>
    </source>
</evidence>
<gene>
    <name evidence="2" type="ORF">EREL_049</name>
</gene>
<dbReference type="EMBL" id="KX859083">
    <property type="protein sequence ID" value="ARX71908.1"/>
    <property type="molecule type" value="Genomic_DNA"/>
</dbReference>
<keyword evidence="1" id="KW-0472">Membrane</keyword>
<sequence length="90" mass="10397">MDSSTIGAAITLFLPRNRQQKRVCILAGLQLFFVSINMDNFDQLDTIIKDNQVLIQQVVLFIVSVTLIFIVCSLLYVVYTYDKQKWHNTI</sequence>
<proteinExistence type="predicted"/>
<name>A0A288WI72_9BBAC</name>
<evidence type="ECO:0000313" key="2">
    <source>
        <dbReference type="EMBL" id="ARX71908.1"/>
    </source>
</evidence>
<dbReference type="EMBL" id="KX859084">
    <property type="protein sequence ID" value="ARX72038.1"/>
    <property type="molecule type" value="Genomic_DNA"/>
</dbReference>
<feature type="transmembrane region" description="Helical" evidence="1">
    <location>
        <begin position="21"/>
        <end position="38"/>
    </location>
</feature>
<keyword evidence="1" id="KW-0812">Transmembrane</keyword>
<accession>A0A288WI72</accession>
<organism evidence="2">
    <name type="scientific">Erinnyis ello granulovirus</name>
    <dbReference type="NCBI Taxonomy" id="307444"/>
    <lineage>
        <taxon>Viruses</taxon>
        <taxon>Viruses incertae sedis</taxon>
        <taxon>Naldaviricetes</taxon>
        <taxon>Lefavirales</taxon>
        <taxon>Baculoviridae</taxon>
        <taxon>Betabaculovirus</taxon>
        <taxon>Betabaculovirus erellonis</taxon>
    </lineage>
</organism>
<keyword evidence="1" id="KW-1133">Transmembrane helix</keyword>